<comment type="caution">
    <text evidence="1">The sequence shown here is derived from an EMBL/GenBank/DDBJ whole genome shotgun (WGS) entry which is preliminary data.</text>
</comment>
<organism evidence="1 2">
    <name type="scientific">Paramecium sonneborni</name>
    <dbReference type="NCBI Taxonomy" id="65129"/>
    <lineage>
        <taxon>Eukaryota</taxon>
        <taxon>Sar</taxon>
        <taxon>Alveolata</taxon>
        <taxon>Ciliophora</taxon>
        <taxon>Intramacronucleata</taxon>
        <taxon>Oligohymenophorea</taxon>
        <taxon>Peniculida</taxon>
        <taxon>Parameciidae</taxon>
        <taxon>Paramecium</taxon>
    </lineage>
</organism>
<dbReference type="Proteomes" id="UP000692954">
    <property type="component" value="Unassembled WGS sequence"/>
</dbReference>
<dbReference type="AlphaFoldDB" id="A0A8S1KLP2"/>
<keyword evidence="2" id="KW-1185">Reference proteome</keyword>
<evidence type="ECO:0000313" key="2">
    <source>
        <dbReference type="Proteomes" id="UP000692954"/>
    </source>
</evidence>
<sequence>MPKLCEKINQFLRKHIVEKYLPLTSLVWNTKISPIQNVNKDVDYSTIYVKVHQHYLRELTRQQIINKQNQQIIQVQEGGLRDFIKKENQQRIFLVPTFERQLIESNSTTQIHALQLINQKELETTYFSLEDVETTYSSYSEELNYSFVDESLIQMQ</sequence>
<evidence type="ECO:0000313" key="1">
    <source>
        <dbReference type="EMBL" id="CAD8055707.1"/>
    </source>
</evidence>
<dbReference type="EMBL" id="CAJJDN010000009">
    <property type="protein sequence ID" value="CAD8055707.1"/>
    <property type="molecule type" value="Genomic_DNA"/>
</dbReference>
<protein>
    <submittedName>
        <fullName evidence="1">Uncharacterized protein</fullName>
    </submittedName>
</protein>
<accession>A0A8S1KLP2</accession>
<dbReference type="OrthoDB" id="292967at2759"/>
<proteinExistence type="predicted"/>
<gene>
    <name evidence="1" type="ORF">PSON_ATCC_30995.1.T0090380</name>
</gene>
<name>A0A8S1KLP2_9CILI</name>
<reference evidence="1" key="1">
    <citation type="submission" date="2021-01" db="EMBL/GenBank/DDBJ databases">
        <authorList>
            <consortium name="Genoscope - CEA"/>
            <person name="William W."/>
        </authorList>
    </citation>
    <scope>NUCLEOTIDE SEQUENCE</scope>
</reference>